<feature type="domain" description="HTH luxR-type" evidence="3">
    <location>
        <begin position="134"/>
        <end position="199"/>
    </location>
</feature>
<keyword evidence="1" id="KW-0238">DNA-binding</keyword>
<keyword evidence="6" id="KW-1185">Reference proteome</keyword>
<dbReference type="InterPro" id="IPR000792">
    <property type="entry name" value="Tscrpt_reg_LuxR_C"/>
</dbReference>
<gene>
    <name evidence="5" type="ORF">JF922_23375</name>
</gene>
<dbReference type="Proteomes" id="UP000612893">
    <property type="component" value="Unassembled WGS sequence"/>
</dbReference>
<dbReference type="RefSeq" id="WP_338205018.1">
    <property type="nucleotide sequence ID" value="NZ_JAEKNR010000232.1"/>
</dbReference>
<evidence type="ECO:0000313" key="5">
    <source>
        <dbReference type="EMBL" id="MBJ7600998.1"/>
    </source>
</evidence>
<evidence type="ECO:0000259" key="3">
    <source>
        <dbReference type="PROSITE" id="PS50043"/>
    </source>
</evidence>
<dbReference type="GO" id="GO:0006355">
    <property type="term" value="P:regulation of DNA-templated transcription"/>
    <property type="evidence" value="ECO:0007669"/>
    <property type="project" value="InterPro"/>
</dbReference>
<proteinExistence type="predicted"/>
<dbReference type="EMBL" id="JAEKNR010000232">
    <property type="protein sequence ID" value="MBJ7600998.1"/>
    <property type="molecule type" value="Genomic_DNA"/>
</dbReference>
<dbReference type="SUPFAM" id="SSF52172">
    <property type="entry name" value="CheY-like"/>
    <property type="match status" value="1"/>
</dbReference>
<dbReference type="CDD" id="cd19930">
    <property type="entry name" value="REC_DesR-like"/>
    <property type="match status" value="1"/>
</dbReference>
<dbReference type="PROSITE" id="PS50110">
    <property type="entry name" value="RESPONSE_REGULATORY"/>
    <property type="match status" value="1"/>
</dbReference>
<organism evidence="5 6">
    <name type="scientific">Candidatus Nephthysia bennettiae</name>
    <dbReference type="NCBI Taxonomy" id="3127016"/>
    <lineage>
        <taxon>Bacteria</taxon>
        <taxon>Bacillati</taxon>
        <taxon>Candidatus Dormiibacterota</taxon>
        <taxon>Candidatus Dormibacteria</taxon>
        <taxon>Candidatus Dormibacterales</taxon>
        <taxon>Candidatus Dormibacteraceae</taxon>
        <taxon>Candidatus Nephthysia</taxon>
    </lineage>
</organism>
<comment type="caution">
    <text evidence="5">The sequence shown here is derived from an EMBL/GenBank/DDBJ whole genome shotgun (WGS) entry which is preliminary data.</text>
</comment>
<evidence type="ECO:0000313" key="6">
    <source>
        <dbReference type="Proteomes" id="UP000612893"/>
    </source>
</evidence>
<dbReference type="SMART" id="SM00421">
    <property type="entry name" value="HTH_LUXR"/>
    <property type="match status" value="1"/>
</dbReference>
<dbReference type="AlphaFoldDB" id="A0A934KED9"/>
<evidence type="ECO:0000256" key="1">
    <source>
        <dbReference type="ARBA" id="ARBA00023125"/>
    </source>
</evidence>
<sequence>MIRVLLAEDQDLVRGAMAALLSLEPDIEVVAEVDRGDEVLPAALASRPEVALLDIEMPGSDGITAAAQLRERLPACRVLILTTFGRPGYLRRAMASGASGFMLKDAPASELAVAIRRTAAGERVVDPQLAVQALSDGDSPLSAREAEVLLATSDGSSVAQVAQRLFLSEGTVRNHLSAAIQKLNAKNRMEAARIAREKGWF</sequence>
<dbReference type="InterPro" id="IPR016032">
    <property type="entry name" value="Sig_transdc_resp-reg_C-effctor"/>
</dbReference>
<dbReference type="Pfam" id="PF00072">
    <property type="entry name" value="Response_reg"/>
    <property type="match status" value="1"/>
</dbReference>
<dbReference type="SMART" id="SM00448">
    <property type="entry name" value="REC"/>
    <property type="match status" value="1"/>
</dbReference>
<dbReference type="PANTHER" id="PTHR43214">
    <property type="entry name" value="TWO-COMPONENT RESPONSE REGULATOR"/>
    <property type="match status" value="1"/>
</dbReference>
<protein>
    <submittedName>
        <fullName evidence="5">Response regulator transcription factor</fullName>
    </submittedName>
</protein>
<feature type="modified residue" description="4-aspartylphosphate" evidence="2">
    <location>
        <position position="54"/>
    </location>
</feature>
<dbReference type="CDD" id="cd06170">
    <property type="entry name" value="LuxR_C_like"/>
    <property type="match status" value="1"/>
</dbReference>
<dbReference type="Pfam" id="PF00196">
    <property type="entry name" value="GerE"/>
    <property type="match status" value="1"/>
</dbReference>
<dbReference type="PROSITE" id="PS00622">
    <property type="entry name" value="HTH_LUXR_1"/>
    <property type="match status" value="1"/>
</dbReference>
<evidence type="ECO:0000256" key="2">
    <source>
        <dbReference type="PROSITE-ProRule" id="PRU00169"/>
    </source>
</evidence>
<dbReference type="Gene3D" id="3.40.50.2300">
    <property type="match status" value="1"/>
</dbReference>
<evidence type="ECO:0000259" key="4">
    <source>
        <dbReference type="PROSITE" id="PS50110"/>
    </source>
</evidence>
<feature type="domain" description="Response regulatory" evidence="4">
    <location>
        <begin position="3"/>
        <end position="119"/>
    </location>
</feature>
<dbReference type="GO" id="GO:0000160">
    <property type="term" value="P:phosphorelay signal transduction system"/>
    <property type="evidence" value="ECO:0007669"/>
    <property type="project" value="InterPro"/>
</dbReference>
<dbReference type="InterPro" id="IPR039420">
    <property type="entry name" value="WalR-like"/>
</dbReference>
<reference evidence="5" key="1">
    <citation type="submission" date="2020-10" db="EMBL/GenBank/DDBJ databases">
        <title>Ca. Dormibacterota MAGs.</title>
        <authorList>
            <person name="Montgomery K."/>
        </authorList>
    </citation>
    <scope>NUCLEOTIDE SEQUENCE [LARGE SCALE GENOMIC DNA]</scope>
    <source>
        <strain evidence="5">SC8812_S17_10</strain>
    </source>
</reference>
<dbReference type="PANTHER" id="PTHR43214:SF42">
    <property type="entry name" value="TRANSCRIPTIONAL REGULATORY PROTEIN DESR"/>
    <property type="match status" value="1"/>
</dbReference>
<accession>A0A934KED9</accession>
<dbReference type="InterPro" id="IPR001789">
    <property type="entry name" value="Sig_transdc_resp-reg_receiver"/>
</dbReference>
<dbReference type="SUPFAM" id="SSF46894">
    <property type="entry name" value="C-terminal effector domain of the bipartite response regulators"/>
    <property type="match status" value="1"/>
</dbReference>
<name>A0A934KED9_9BACT</name>
<dbReference type="GO" id="GO:0003677">
    <property type="term" value="F:DNA binding"/>
    <property type="evidence" value="ECO:0007669"/>
    <property type="project" value="UniProtKB-KW"/>
</dbReference>
<dbReference type="PRINTS" id="PR00038">
    <property type="entry name" value="HTHLUXR"/>
</dbReference>
<dbReference type="PROSITE" id="PS50043">
    <property type="entry name" value="HTH_LUXR_2"/>
    <property type="match status" value="1"/>
</dbReference>
<keyword evidence="2" id="KW-0597">Phosphoprotein</keyword>
<dbReference type="InterPro" id="IPR011006">
    <property type="entry name" value="CheY-like_superfamily"/>
</dbReference>